<gene>
    <name evidence="3" type="ORF">UH38_16430</name>
</gene>
<sequence length="171" mass="17935">MSSHFSAKSLSFYAVAIGSVLVLFNIVTAYGESKLKAPSAISGRYRLAFASNLPGCAKPEPLLLQIDQSGIYANGAILSASTTTENPMSVEERLTLTGLFQDKQLNLAGMVPQSVLCNQSSASGAKMVAINSRIEGENMVGEVAVDSQPQKTQVTAQKQADAAANKKAASH</sequence>
<proteinExistence type="predicted"/>
<dbReference type="Proteomes" id="UP000032452">
    <property type="component" value="Unassembled WGS sequence"/>
</dbReference>
<dbReference type="RefSeq" id="WP_045055769.1">
    <property type="nucleotide sequence ID" value="NZ_CAWMDP010000006.1"/>
</dbReference>
<evidence type="ECO:0000313" key="3">
    <source>
        <dbReference type="EMBL" id="KJH70652.1"/>
    </source>
</evidence>
<dbReference type="OrthoDB" id="427285at2"/>
<keyword evidence="2" id="KW-1133">Transmembrane helix</keyword>
<name>A0A0D8ZQM4_9CYAN</name>
<evidence type="ECO:0000256" key="2">
    <source>
        <dbReference type="SAM" id="Phobius"/>
    </source>
</evidence>
<dbReference type="AlphaFoldDB" id="A0A0D8ZQM4"/>
<evidence type="ECO:0000256" key="1">
    <source>
        <dbReference type="SAM" id="MobiDB-lite"/>
    </source>
</evidence>
<accession>A0A0D8ZQM4</accession>
<reference evidence="3 4" key="1">
    <citation type="submission" date="2015-02" db="EMBL/GenBank/DDBJ databases">
        <title>Draft genome of a novel marine cyanobacterium (Chroococcales) isolated from South Atlantic Ocean.</title>
        <authorList>
            <person name="Rigonato J."/>
            <person name="Alvarenga D.O."/>
            <person name="Branco L.H."/>
            <person name="Varani A.M."/>
            <person name="Brandini F.P."/>
            <person name="Fiore M.F."/>
        </authorList>
    </citation>
    <scope>NUCLEOTIDE SEQUENCE [LARGE SCALE GENOMIC DNA]</scope>
    <source>
        <strain evidence="3 4">CENA595</strain>
    </source>
</reference>
<keyword evidence="2" id="KW-0812">Transmembrane</keyword>
<keyword evidence="4" id="KW-1185">Reference proteome</keyword>
<organism evidence="3 4">
    <name type="scientific">Aliterella atlantica CENA595</name>
    <dbReference type="NCBI Taxonomy" id="1618023"/>
    <lineage>
        <taxon>Bacteria</taxon>
        <taxon>Bacillati</taxon>
        <taxon>Cyanobacteriota</taxon>
        <taxon>Cyanophyceae</taxon>
        <taxon>Chroococcidiopsidales</taxon>
        <taxon>Aliterellaceae</taxon>
        <taxon>Aliterella</taxon>
    </lineage>
</organism>
<comment type="caution">
    <text evidence="3">The sequence shown here is derived from an EMBL/GenBank/DDBJ whole genome shotgun (WGS) entry which is preliminary data.</text>
</comment>
<dbReference type="EMBL" id="JYON01000019">
    <property type="protein sequence ID" value="KJH70652.1"/>
    <property type="molecule type" value="Genomic_DNA"/>
</dbReference>
<feature type="transmembrane region" description="Helical" evidence="2">
    <location>
        <begin position="12"/>
        <end position="31"/>
    </location>
</feature>
<evidence type="ECO:0000313" key="4">
    <source>
        <dbReference type="Proteomes" id="UP000032452"/>
    </source>
</evidence>
<keyword evidence="2" id="KW-0472">Membrane</keyword>
<protein>
    <submittedName>
        <fullName evidence="3">Uncharacterized protein</fullName>
    </submittedName>
</protein>
<feature type="compositionally biased region" description="Low complexity" evidence="1">
    <location>
        <begin position="150"/>
        <end position="171"/>
    </location>
</feature>
<feature type="region of interest" description="Disordered" evidence="1">
    <location>
        <begin position="146"/>
        <end position="171"/>
    </location>
</feature>